<dbReference type="AlphaFoldDB" id="A0A9Q0ZRS0"/>
<reference evidence="2" key="1">
    <citation type="submission" date="2022-11" db="EMBL/GenBank/DDBJ databases">
        <authorList>
            <person name="Hyden B.L."/>
            <person name="Feng K."/>
            <person name="Yates T."/>
            <person name="Jawdy S."/>
            <person name="Smart L.B."/>
            <person name="Muchero W."/>
        </authorList>
    </citation>
    <scope>NUCLEOTIDE SEQUENCE</scope>
    <source>
        <tissue evidence="2">Shoot tip</tissue>
    </source>
</reference>
<keyword evidence="3" id="KW-1185">Reference proteome</keyword>
<organism evidence="2 3">
    <name type="scientific">Salix purpurea</name>
    <name type="common">Purple osier willow</name>
    <dbReference type="NCBI Taxonomy" id="77065"/>
    <lineage>
        <taxon>Eukaryota</taxon>
        <taxon>Viridiplantae</taxon>
        <taxon>Streptophyta</taxon>
        <taxon>Embryophyta</taxon>
        <taxon>Tracheophyta</taxon>
        <taxon>Spermatophyta</taxon>
        <taxon>Magnoliopsida</taxon>
        <taxon>eudicotyledons</taxon>
        <taxon>Gunneridae</taxon>
        <taxon>Pentapetalae</taxon>
        <taxon>rosids</taxon>
        <taxon>fabids</taxon>
        <taxon>Malpighiales</taxon>
        <taxon>Salicaceae</taxon>
        <taxon>Saliceae</taxon>
        <taxon>Salix</taxon>
    </lineage>
</organism>
<protein>
    <submittedName>
        <fullName evidence="2">Uncharacterized protein</fullName>
    </submittedName>
</protein>
<comment type="caution">
    <text evidence="2">The sequence shown here is derived from an EMBL/GenBank/DDBJ whole genome shotgun (WGS) entry which is preliminary data.</text>
</comment>
<dbReference type="OrthoDB" id="10499753at2759"/>
<feature type="region of interest" description="Disordered" evidence="1">
    <location>
        <begin position="25"/>
        <end position="49"/>
    </location>
</feature>
<gene>
    <name evidence="2" type="ORF">OIU79_030612</name>
</gene>
<dbReference type="EMBL" id="JAPFFK010000009">
    <property type="protein sequence ID" value="KAJ6744326.1"/>
    <property type="molecule type" value="Genomic_DNA"/>
</dbReference>
<evidence type="ECO:0000256" key="1">
    <source>
        <dbReference type="SAM" id="MobiDB-lite"/>
    </source>
</evidence>
<sequence>MELLEELLLEDWDWRLWVKTNHNEKVKGKQKLPQKHQLSANKDKDNESKSRWEIHLALAWKVSFLSAENTMEGVPPSFMEDYVNELEGAPSSPPEEVPVNQSSISCNNQAGQNLLVNINDTIQQTTRFPPSFPQTMVTTHVLFISFC</sequence>
<name>A0A9Q0ZRS0_SALPP</name>
<evidence type="ECO:0000313" key="3">
    <source>
        <dbReference type="Proteomes" id="UP001151532"/>
    </source>
</evidence>
<proteinExistence type="predicted"/>
<reference evidence="2" key="2">
    <citation type="journal article" date="2023" name="Int. J. Mol. Sci.">
        <title>De Novo Assembly and Annotation of 11 Diverse Shrub Willow (Salix) Genomes Reveals Novel Gene Organization in Sex-Linked Regions.</title>
        <authorList>
            <person name="Hyden B."/>
            <person name="Feng K."/>
            <person name="Yates T.B."/>
            <person name="Jawdy S."/>
            <person name="Cereghino C."/>
            <person name="Smart L.B."/>
            <person name="Muchero W."/>
        </authorList>
    </citation>
    <scope>NUCLEOTIDE SEQUENCE</scope>
    <source>
        <tissue evidence="2">Shoot tip</tissue>
    </source>
</reference>
<evidence type="ECO:0000313" key="2">
    <source>
        <dbReference type="EMBL" id="KAJ6744326.1"/>
    </source>
</evidence>
<accession>A0A9Q0ZRS0</accession>
<dbReference type="Proteomes" id="UP001151532">
    <property type="component" value="Chromosome 19"/>
</dbReference>